<keyword evidence="5" id="KW-1185">Reference proteome</keyword>
<dbReference type="AlphaFoldDB" id="A0A8C4X0F0"/>
<sequence length="580" mass="62729">MAQPSQEGRQKAEMEENEDAAITWSDETGREEGRLDEDPMNKNVGVGEGEKMVHPANTLEGDAESKIENAAMMEESGEEVQPFAEEEEEDSVVIPTRKRPEHIIPQVEIGDRMKEPLVEDGVQSKAESSGGGWGSSLGSWGMSLISSATATVSSVGHTLSHVVEKAEESLGILSPTELSAEGEETTQATVPTEEAGGPAGSEEDPVVKEEGVEVEGDEKAFSHGGAFGMLGKLGGMTASSITSIVQNTSKTVITGGLDALELIGKKTMDILAEGDPGFKRTKGLIHRTNTLSQVLREAKEKEEQRLAQQDEDSLAAPKAHYGLLFDEFQGLSHLEALEMLSHESDGNLQAVLSSLSGEDLLRVKAELDEIKSAMILEEIDVESDVVEEKDEKEQDLMNIITELLFQVHIGVTPDKLNRARQKADAWLKEVQEDSTPKEAAEGLEKEEVVKPEKKSVQDVHSLCIQSLAEVTARSIEQLHKCGELILHGADPDVSAMQRAASLTRLTVALCKELSVKSEKFASCLSTVGAQEKPEILNPLVTSVFLEASNSTMYIQDGFQLLLPILQLSHLQHSATPLAPT</sequence>
<evidence type="ECO:0000313" key="4">
    <source>
        <dbReference type="Ensembl" id="ENSEBUP00000024269.1"/>
    </source>
</evidence>
<feature type="region of interest" description="Disordered" evidence="3">
    <location>
        <begin position="1"/>
        <end position="111"/>
    </location>
</feature>
<protein>
    <submittedName>
        <fullName evidence="4">Family with sequence similarity 114 member A2</fullName>
    </submittedName>
</protein>
<dbReference type="Pfam" id="PF05334">
    <property type="entry name" value="DUF719"/>
    <property type="match status" value="1"/>
</dbReference>
<reference evidence="4" key="2">
    <citation type="submission" date="2025-09" db="UniProtKB">
        <authorList>
            <consortium name="Ensembl"/>
        </authorList>
    </citation>
    <scope>IDENTIFICATION</scope>
</reference>
<reference evidence="4" key="1">
    <citation type="submission" date="2025-08" db="UniProtKB">
        <authorList>
            <consortium name="Ensembl"/>
        </authorList>
    </citation>
    <scope>IDENTIFICATION</scope>
</reference>
<dbReference type="InterPro" id="IPR007998">
    <property type="entry name" value="DUF719"/>
</dbReference>
<dbReference type="Proteomes" id="UP000694388">
    <property type="component" value="Unplaced"/>
</dbReference>
<accession>A0A8C4X0F0</accession>
<feature type="region of interest" description="Disordered" evidence="3">
    <location>
        <begin position="177"/>
        <end position="206"/>
    </location>
</feature>
<comment type="similarity">
    <text evidence="1">Belongs to the FAM114 family.</text>
</comment>
<dbReference type="PANTHER" id="PTHR12842:SF6">
    <property type="entry name" value="FI01459P"/>
    <property type="match status" value="1"/>
</dbReference>
<proteinExistence type="inferred from homology"/>
<evidence type="ECO:0000313" key="5">
    <source>
        <dbReference type="Proteomes" id="UP000694388"/>
    </source>
</evidence>
<evidence type="ECO:0000256" key="1">
    <source>
        <dbReference type="ARBA" id="ARBA00006903"/>
    </source>
</evidence>
<dbReference type="PANTHER" id="PTHR12842">
    <property type="entry name" value="FI01459P"/>
    <property type="match status" value="1"/>
</dbReference>
<evidence type="ECO:0000256" key="2">
    <source>
        <dbReference type="ARBA" id="ARBA00022553"/>
    </source>
</evidence>
<dbReference type="GeneTree" id="ENSGT00390000010054"/>
<evidence type="ECO:0000256" key="3">
    <source>
        <dbReference type="SAM" id="MobiDB-lite"/>
    </source>
</evidence>
<feature type="compositionally biased region" description="Basic and acidic residues" evidence="3">
    <location>
        <begin position="27"/>
        <end position="40"/>
    </location>
</feature>
<organism evidence="4 5">
    <name type="scientific">Eptatretus burgeri</name>
    <name type="common">Inshore hagfish</name>
    <dbReference type="NCBI Taxonomy" id="7764"/>
    <lineage>
        <taxon>Eukaryota</taxon>
        <taxon>Metazoa</taxon>
        <taxon>Chordata</taxon>
        <taxon>Craniata</taxon>
        <taxon>Vertebrata</taxon>
        <taxon>Cyclostomata</taxon>
        <taxon>Myxini</taxon>
        <taxon>Myxiniformes</taxon>
        <taxon>Myxinidae</taxon>
        <taxon>Eptatretinae</taxon>
        <taxon>Eptatretus</taxon>
    </lineage>
</organism>
<dbReference type="Ensembl" id="ENSEBUT00000024845.1">
    <property type="protein sequence ID" value="ENSEBUP00000024269.1"/>
    <property type="gene ID" value="ENSEBUG00000014940.1"/>
</dbReference>
<keyword evidence="2" id="KW-0597">Phosphoprotein</keyword>
<name>A0A8C4X0F0_EPTBU</name>